<feature type="compositionally biased region" description="Polar residues" evidence="5">
    <location>
        <begin position="26"/>
        <end position="37"/>
    </location>
</feature>
<evidence type="ECO:0000256" key="4">
    <source>
        <dbReference type="SAM" id="Coils"/>
    </source>
</evidence>
<gene>
    <name evidence="7" type="ORF">DARMORV10_A02P12710.1</name>
</gene>
<evidence type="ECO:0000259" key="6">
    <source>
        <dbReference type="PROSITE" id="PS50250"/>
    </source>
</evidence>
<dbReference type="GO" id="GO:0031369">
    <property type="term" value="F:translation initiation factor binding"/>
    <property type="evidence" value="ECO:0007669"/>
    <property type="project" value="InterPro"/>
</dbReference>
<evidence type="ECO:0000256" key="1">
    <source>
        <dbReference type="ARBA" id="ARBA00022490"/>
    </source>
</evidence>
<dbReference type="Proteomes" id="UP001295469">
    <property type="component" value="Chromosome A02"/>
</dbReference>
<dbReference type="EMBL" id="HG994356">
    <property type="protein sequence ID" value="CAF2138275.1"/>
    <property type="molecule type" value="Genomic_DNA"/>
</dbReference>
<dbReference type="GO" id="GO:0003723">
    <property type="term" value="F:RNA binding"/>
    <property type="evidence" value="ECO:0007669"/>
    <property type="project" value="InterPro"/>
</dbReference>
<dbReference type="InterPro" id="IPR027516">
    <property type="entry name" value="EIF3C"/>
</dbReference>
<dbReference type="FunFam" id="1.10.10.10:FF:000300">
    <property type="entry name" value="Eukaryotic translation initiation factor 3 subunit C"/>
    <property type="match status" value="1"/>
</dbReference>
<dbReference type="PANTHER" id="PTHR13937">
    <property type="entry name" value="EUKARYOTIC TRANSLATION INITATION FACTOR 3, SUBUNIT 8 EIF3S8 -RELATED"/>
    <property type="match status" value="1"/>
</dbReference>
<feature type="region of interest" description="Disordered" evidence="5">
    <location>
        <begin position="762"/>
        <end position="834"/>
    </location>
</feature>
<keyword evidence="2" id="KW-0396">Initiation factor</keyword>
<name>A0A816WTT8_BRANA</name>
<dbReference type="InterPro" id="IPR058999">
    <property type="entry name" value="EIF3CL_C"/>
</dbReference>
<feature type="region of interest" description="Disordered" evidence="5">
    <location>
        <begin position="26"/>
        <end position="49"/>
    </location>
</feature>
<reference evidence="7" key="1">
    <citation type="submission" date="2021-01" db="EMBL/GenBank/DDBJ databases">
        <authorList>
            <consortium name="Genoscope - CEA"/>
            <person name="William W."/>
        </authorList>
    </citation>
    <scope>NUCLEOTIDE SEQUENCE</scope>
</reference>
<feature type="coiled-coil region" evidence="4">
    <location>
        <begin position="137"/>
        <end position="164"/>
    </location>
</feature>
<keyword evidence="1" id="KW-0963">Cytoplasm</keyword>
<feature type="non-terminal residue" evidence="7">
    <location>
        <position position="834"/>
    </location>
</feature>
<dbReference type="PROSITE" id="PS50250">
    <property type="entry name" value="PCI"/>
    <property type="match status" value="1"/>
</dbReference>
<protein>
    <submittedName>
        <fullName evidence="7">(rape) hypothetical protein</fullName>
    </submittedName>
</protein>
<dbReference type="InterPro" id="IPR036390">
    <property type="entry name" value="WH_DNA-bd_sf"/>
</dbReference>
<keyword evidence="4" id="KW-0175">Coiled coil</keyword>
<dbReference type="InterPro" id="IPR036388">
    <property type="entry name" value="WH-like_DNA-bd_sf"/>
</dbReference>
<keyword evidence="3" id="KW-0648">Protein biosynthesis</keyword>
<dbReference type="InterPro" id="IPR008905">
    <property type="entry name" value="EIF3C_N_dom"/>
</dbReference>
<accession>A0A816WTT8</accession>
<dbReference type="PANTHER" id="PTHR13937:SF0">
    <property type="entry name" value="EUKARYOTIC TRANSLATION INITIATION FACTOR 3 SUBUNIT C-RELATED"/>
    <property type="match status" value="1"/>
</dbReference>
<dbReference type="SMART" id="SM00088">
    <property type="entry name" value="PINT"/>
    <property type="match status" value="1"/>
</dbReference>
<dbReference type="Pfam" id="PF05470">
    <property type="entry name" value="eIF-3c_N"/>
    <property type="match status" value="1"/>
</dbReference>
<dbReference type="Gene3D" id="1.10.10.10">
    <property type="entry name" value="Winged helix-like DNA-binding domain superfamily/Winged helix DNA-binding domain"/>
    <property type="match status" value="1"/>
</dbReference>
<dbReference type="InterPro" id="IPR000717">
    <property type="entry name" value="PCI_dom"/>
</dbReference>
<evidence type="ECO:0000256" key="2">
    <source>
        <dbReference type="ARBA" id="ARBA00022540"/>
    </source>
</evidence>
<evidence type="ECO:0000256" key="3">
    <source>
        <dbReference type="ARBA" id="ARBA00022917"/>
    </source>
</evidence>
<dbReference type="AlphaFoldDB" id="A0A816WTT8"/>
<dbReference type="Pfam" id="PF26569">
    <property type="entry name" value="EIF3CL_C"/>
    <property type="match status" value="1"/>
</dbReference>
<dbReference type="SUPFAM" id="SSF46785">
    <property type="entry name" value="Winged helix' DNA-binding domain"/>
    <property type="match status" value="1"/>
</dbReference>
<dbReference type="Pfam" id="PF01399">
    <property type="entry name" value="PCI"/>
    <property type="match status" value="1"/>
</dbReference>
<proteinExistence type="inferred from homology"/>
<organism evidence="7">
    <name type="scientific">Brassica napus</name>
    <name type="common">Rape</name>
    <dbReference type="NCBI Taxonomy" id="3708"/>
    <lineage>
        <taxon>Eukaryota</taxon>
        <taxon>Viridiplantae</taxon>
        <taxon>Streptophyta</taxon>
        <taxon>Embryophyta</taxon>
        <taxon>Tracheophyta</taxon>
        <taxon>Spermatophyta</taxon>
        <taxon>Magnoliopsida</taxon>
        <taxon>eudicotyledons</taxon>
        <taxon>Gunneridae</taxon>
        <taxon>Pentapetalae</taxon>
        <taxon>rosids</taxon>
        <taxon>malvids</taxon>
        <taxon>Brassicales</taxon>
        <taxon>Brassicaceae</taxon>
        <taxon>Brassiceae</taxon>
        <taxon>Brassica</taxon>
    </lineage>
</organism>
<dbReference type="GO" id="GO:0005852">
    <property type="term" value="C:eukaryotic translation initiation factor 3 complex"/>
    <property type="evidence" value="ECO:0007669"/>
    <property type="project" value="InterPro"/>
</dbReference>
<evidence type="ECO:0000256" key="5">
    <source>
        <dbReference type="SAM" id="MobiDB-lite"/>
    </source>
</evidence>
<dbReference type="GO" id="GO:0003743">
    <property type="term" value="F:translation initiation factor activity"/>
    <property type="evidence" value="ECO:0007669"/>
    <property type="project" value="UniProtKB-KW"/>
</dbReference>
<sequence length="834" mass="95885">LNRFRSQGGSDSEDESDIEEEILEVQNNDINNRYLQDNSDDDDDTDTKRVIKPTKDKRFEEMTHTVEQMKNAMKINDWVSLQENFDKVNKQLEKVMRITEAVKPPSLYIKTLVMLEDFLNEALANKEAKKKMSPSNSKALNAMRQKLKKNNKLYEEDINKYREAPEEVDDTTDTRWETMLNKKDKQMEKLLSKDPKEITWDWVNQKFKEIMAARGRKGTARFDLVDQLTHLTKIAKTPAQKLEILFSVISAQFDVNPGLSGHMPIKVWKKCVLNMLTILDILVKYNNIVVDDTIEPDENETSKPADYDGTIRVWGNLVAFIERIDTEFFKSLQSIDPHTREYVERLRDEPMFLALAQNIQDYFERMGDFKAAAKVALRRVESIYYKPQEVYEAMRKLAELVEEEEEAEDAEEESGPISSFIVVPEVVPRTPTFPESGRAMMDILVSLIYRNGDERTKARAMLCDIYHHALMDNFGTARDLLLMSHLQDNIQHMDISTQILFNRTMAQLGLCAFRVGMITESHSCLSELYSGQRVRELLAQGVSQSRYHEKTPEQERLERRRQMPYHMHINLELLEAVHLIGAMLLEVPNMAANSLEARRRVISKNFRRLLEISERQAFNAPPENVRDHVMAATRALTKGDFQTAFEVLNSLEVWRMLKNRDSILEMVKARIKEEALRTYLFTYSSSYESLSLEQLAKMFDVTEAQVHSIVSKMMINEELHASWDQPTRCIVFHEVQHSRLQSLAFQLTEKLSVLAESNERAMEARTGGGGLDLSSRRRDNNQDYAGAASGGQPRDWSGQNRGGGYAARAGSGNRGGMQMDGSTRMVSLNRGVRA</sequence>
<evidence type="ECO:0000313" key="7">
    <source>
        <dbReference type="EMBL" id="CAF2138275.1"/>
    </source>
</evidence>
<dbReference type="HAMAP" id="MF_03002">
    <property type="entry name" value="eIF3c"/>
    <property type="match status" value="1"/>
</dbReference>
<feature type="domain" description="PCI" evidence="6">
    <location>
        <begin position="565"/>
        <end position="737"/>
    </location>
</feature>